<evidence type="ECO:0000256" key="3">
    <source>
        <dbReference type="SAM" id="MobiDB-lite"/>
    </source>
</evidence>
<dbReference type="Gene3D" id="1.20.920.10">
    <property type="entry name" value="Bromodomain-like"/>
    <property type="match status" value="1"/>
</dbReference>
<name>A0ABD0N0R3_CIRMR</name>
<dbReference type="PANTHER" id="PTHR22881:SF12">
    <property type="entry name" value="BROMODOMAIN-CONTAINING PROTEIN 7"/>
    <property type="match status" value="1"/>
</dbReference>
<evidence type="ECO:0000259" key="4">
    <source>
        <dbReference type="PROSITE" id="PS50014"/>
    </source>
</evidence>
<feature type="non-terminal residue" evidence="5">
    <location>
        <position position="178"/>
    </location>
</feature>
<dbReference type="InterPro" id="IPR051831">
    <property type="entry name" value="Bromodomain_contain_prot"/>
</dbReference>
<dbReference type="PANTHER" id="PTHR22881">
    <property type="entry name" value="BROMODOMAIN CONTAINING PROTEIN"/>
    <property type="match status" value="1"/>
</dbReference>
<dbReference type="InterPro" id="IPR001487">
    <property type="entry name" value="Bromodomain"/>
</dbReference>
<protein>
    <recommendedName>
        <fullName evidence="4">Bromo domain-containing protein</fullName>
    </recommendedName>
</protein>
<evidence type="ECO:0000256" key="1">
    <source>
        <dbReference type="ARBA" id="ARBA00023117"/>
    </source>
</evidence>
<comment type="caution">
    <text evidence="5">The sequence shown here is derived from an EMBL/GenBank/DDBJ whole genome shotgun (WGS) entry which is preliminary data.</text>
</comment>
<gene>
    <name evidence="5" type="ORF">M9458_049282</name>
</gene>
<evidence type="ECO:0000313" key="6">
    <source>
        <dbReference type="Proteomes" id="UP001529510"/>
    </source>
</evidence>
<accession>A0ABD0N0R3</accession>
<proteinExistence type="predicted"/>
<dbReference type="Proteomes" id="UP001529510">
    <property type="component" value="Unassembled WGS sequence"/>
</dbReference>
<organism evidence="5 6">
    <name type="scientific">Cirrhinus mrigala</name>
    <name type="common">Mrigala</name>
    <dbReference type="NCBI Taxonomy" id="683832"/>
    <lineage>
        <taxon>Eukaryota</taxon>
        <taxon>Metazoa</taxon>
        <taxon>Chordata</taxon>
        <taxon>Craniata</taxon>
        <taxon>Vertebrata</taxon>
        <taxon>Euteleostomi</taxon>
        <taxon>Actinopterygii</taxon>
        <taxon>Neopterygii</taxon>
        <taxon>Teleostei</taxon>
        <taxon>Ostariophysi</taxon>
        <taxon>Cypriniformes</taxon>
        <taxon>Cyprinidae</taxon>
        <taxon>Labeoninae</taxon>
        <taxon>Labeonini</taxon>
        <taxon>Cirrhinus</taxon>
    </lineage>
</organism>
<dbReference type="Pfam" id="PF00439">
    <property type="entry name" value="Bromodomain"/>
    <property type="match status" value="1"/>
</dbReference>
<dbReference type="SUPFAM" id="SSF47370">
    <property type="entry name" value="Bromodomain"/>
    <property type="match status" value="1"/>
</dbReference>
<feature type="region of interest" description="Disordered" evidence="3">
    <location>
        <begin position="146"/>
        <end position="178"/>
    </location>
</feature>
<dbReference type="PRINTS" id="PR00503">
    <property type="entry name" value="BROMODOMAIN"/>
</dbReference>
<keyword evidence="1 2" id="KW-0103">Bromodomain</keyword>
<dbReference type="PROSITE" id="PS50014">
    <property type="entry name" value="BROMODOMAIN_2"/>
    <property type="match status" value="1"/>
</dbReference>
<evidence type="ECO:0000256" key="2">
    <source>
        <dbReference type="PROSITE-ProRule" id="PRU00035"/>
    </source>
</evidence>
<sequence length="178" mass="20840">MDFSTMRKRIDAQEYNNLDEFEDDFNLIINNCMKYNAKDTFFYRAAVRLRDHGGAILRKTRRDAERIGFDFPSGMHLTEPPKIEPPPALTWDEVDRLLNPTNREHMSKEEQLNKLLEMLDSTTAMKSCPSRSKRLKLLKKTISDVRMEMGHKTEPPLLEQNNPKEEEKTPLILATEEE</sequence>
<reference evidence="5 6" key="1">
    <citation type="submission" date="2024-05" db="EMBL/GenBank/DDBJ databases">
        <title>Genome sequencing and assembly of Indian major carp, Cirrhinus mrigala (Hamilton, 1822).</title>
        <authorList>
            <person name="Mohindra V."/>
            <person name="Chowdhury L.M."/>
            <person name="Lal K."/>
            <person name="Jena J.K."/>
        </authorList>
    </citation>
    <scope>NUCLEOTIDE SEQUENCE [LARGE SCALE GENOMIC DNA]</scope>
    <source>
        <strain evidence="5">CM1030</strain>
        <tissue evidence="5">Blood</tissue>
    </source>
</reference>
<evidence type="ECO:0000313" key="5">
    <source>
        <dbReference type="EMBL" id="KAL0155019.1"/>
    </source>
</evidence>
<keyword evidence="6" id="KW-1185">Reference proteome</keyword>
<dbReference type="EMBL" id="JAMKFB020000025">
    <property type="protein sequence ID" value="KAL0155019.1"/>
    <property type="molecule type" value="Genomic_DNA"/>
</dbReference>
<dbReference type="InterPro" id="IPR036427">
    <property type="entry name" value="Bromodomain-like_sf"/>
</dbReference>
<dbReference type="AlphaFoldDB" id="A0ABD0N0R3"/>
<feature type="domain" description="Bromo" evidence="4">
    <location>
        <begin position="1"/>
        <end position="43"/>
    </location>
</feature>
<dbReference type="SMART" id="SM00297">
    <property type="entry name" value="BROMO"/>
    <property type="match status" value="1"/>
</dbReference>